<dbReference type="Gene3D" id="3.30.1460.10">
    <property type="match status" value="1"/>
</dbReference>
<dbReference type="AlphaFoldDB" id="A0A0A7ELQ8"/>
<accession>A0A0A7ELQ8</accession>
<dbReference type="STRING" id="1348114.OM33_20905"/>
<dbReference type="eggNOG" id="ENOG5033SS9">
    <property type="taxonomic scope" value="Bacteria"/>
</dbReference>
<evidence type="ECO:0000313" key="2">
    <source>
        <dbReference type="Proteomes" id="UP000030341"/>
    </source>
</evidence>
<name>A0A0A7ELQ8_9GAMM</name>
<evidence type="ECO:0000313" key="1">
    <source>
        <dbReference type="EMBL" id="AIY67483.1"/>
    </source>
</evidence>
<dbReference type="CDD" id="cd16364">
    <property type="entry name" value="T3SC_I-like"/>
    <property type="match status" value="1"/>
</dbReference>
<dbReference type="HOGENOM" id="CLU_1685112_0_0_6"/>
<dbReference type="SUPFAM" id="SSF69635">
    <property type="entry name" value="Type III secretory system chaperone-like"/>
    <property type="match status" value="1"/>
</dbReference>
<dbReference type="KEGG" id="pseo:OM33_20905"/>
<protein>
    <submittedName>
        <fullName evidence="1">Uncharacterized protein</fullName>
    </submittedName>
</protein>
<reference evidence="1 2" key="1">
    <citation type="submission" date="2014-11" db="EMBL/GenBank/DDBJ databases">
        <title>Complete Genome Sequence of Pseudoalteromonas sp. Strain OCN003 Isolated from Kaneohe Bay, Oahu, Hawaii.</title>
        <authorList>
            <person name="Beurmann S."/>
            <person name="Videau P."/>
            <person name="Ushijima B."/>
            <person name="Smith A.M."/>
            <person name="Aeby G.S."/>
            <person name="Callahan S.M."/>
            <person name="Belcaid M."/>
        </authorList>
    </citation>
    <scope>NUCLEOTIDE SEQUENCE [LARGE SCALE GENOMIC DNA]</scope>
    <source>
        <strain evidence="1 2">OCN003</strain>
    </source>
</reference>
<gene>
    <name evidence="1" type="ORF">OM33_20905</name>
</gene>
<dbReference type="Proteomes" id="UP000030341">
    <property type="component" value="Chromosome 2"/>
</dbReference>
<sequence length="156" mass="17743">MDSCFNFIALIEEYQKHKGIAHLNWEAGNSFSLSNEEFEINIGFDEQSQTILLVSYVGVINNSNKEDTYLRLLLENYANRSGSNAFWGFYSADEATLTIKKPAHHTDQHMFSQWIEQLCLDTQSARQLLSEIGESSVKTNHTDSSKTIALNQFITP</sequence>
<organism evidence="1 2">
    <name type="scientific">Pseudoalteromonas piratica</name>
    <dbReference type="NCBI Taxonomy" id="1348114"/>
    <lineage>
        <taxon>Bacteria</taxon>
        <taxon>Pseudomonadati</taxon>
        <taxon>Pseudomonadota</taxon>
        <taxon>Gammaproteobacteria</taxon>
        <taxon>Alteromonadales</taxon>
        <taxon>Pseudoalteromonadaceae</taxon>
        <taxon>Pseudoalteromonas</taxon>
    </lineage>
</organism>
<dbReference type="GO" id="GO:0030254">
    <property type="term" value="P:protein secretion by the type III secretion system"/>
    <property type="evidence" value="ECO:0007669"/>
    <property type="project" value="InterPro"/>
</dbReference>
<dbReference type="EMBL" id="CP009889">
    <property type="protein sequence ID" value="AIY67483.1"/>
    <property type="molecule type" value="Genomic_DNA"/>
</dbReference>
<dbReference type="OrthoDB" id="9878948at2"/>
<proteinExistence type="predicted"/>
<keyword evidence="2" id="KW-1185">Reference proteome</keyword>